<keyword evidence="2" id="KW-1185">Reference proteome</keyword>
<name>A0A8K1GU46_9PASS</name>
<dbReference type="EMBL" id="SWJQ01000028">
    <property type="protein sequence ID" value="TRZ25326.1"/>
    <property type="molecule type" value="Genomic_DNA"/>
</dbReference>
<gene>
    <name evidence="1" type="ORF">HGM15179_001823</name>
</gene>
<comment type="caution">
    <text evidence="1">The sequence shown here is derived from an EMBL/GenBank/DDBJ whole genome shotgun (WGS) entry which is preliminary data.</text>
</comment>
<sequence length="129" mass="14183">MTTELLTKRSRRDLHWWDGEQLESSLASWQTFLVSGVKFIGKESLPVSTPICVNAKVGISTSSCQRQKAETQRNPQGAENGILNIPLLMRRQGQGKATLPLVLLEPFSALAALAGRKRVSSAFSIKIHP</sequence>
<dbReference type="AlphaFoldDB" id="A0A8K1GU46"/>
<proteinExistence type="predicted"/>
<organism evidence="1 2">
    <name type="scientific">Zosterops borbonicus</name>
    <dbReference type="NCBI Taxonomy" id="364589"/>
    <lineage>
        <taxon>Eukaryota</taxon>
        <taxon>Metazoa</taxon>
        <taxon>Chordata</taxon>
        <taxon>Craniata</taxon>
        <taxon>Vertebrata</taxon>
        <taxon>Euteleostomi</taxon>
        <taxon>Archelosauria</taxon>
        <taxon>Archosauria</taxon>
        <taxon>Dinosauria</taxon>
        <taxon>Saurischia</taxon>
        <taxon>Theropoda</taxon>
        <taxon>Coelurosauria</taxon>
        <taxon>Aves</taxon>
        <taxon>Neognathae</taxon>
        <taxon>Neoaves</taxon>
        <taxon>Telluraves</taxon>
        <taxon>Australaves</taxon>
        <taxon>Passeriformes</taxon>
        <taxon>Sylvioidea</taxon>
        <taxon>Zosteropidae</taxon>
        <taxon>Zosterops</taxon>
    </lineage>
</organism>
<dbReference type="Proteomes" id="UP000796761">
    <property type="component" value="Unassembled WGS sequence"/>
</dbReference>
<protein>
    <submittedName>
        <fullName evidence="1">Uncharacterized protein</fullName>
    </submittedName>
</protein>
<evidence type="ECO:0000313" key="1">
    <source>
        <dbReference type="EMBL" id="TRZ25326.1"/>
    </source>
</evidence>
<evidence type="ECO:0000313" key="2">
    <source>
        <dbReference type="Proteomes" id="UP000796761"/>
    </source>
</evidence>
<accession>A0A8K1GU46</accession>
<reference evidence="1" key="1">
    <citation type="submission" date="2019-04" db="EMBL/GenBank/DDBJ databases">
        <title>Genome assembly of Zosterops borbonicus 15179.</title>
        <authorList>
            <person name="Leroy T."/>
            <person name="Anselmetti Y."/>
            <person name="Tilak M.-K."/>
            <person name="Nabholz B."/>
        </authorList>
    </citation>
    <scope>NUCLEOTIDE SEQUENCE</scope>
    <source>
        <strain evidence="1">HGM_15179</strain>
        <tissue evidence="1">Muscle</tissue>
    </source>
</reference>